<feature type="transmembrane region" description="Helical" evidence="2">
    <location>
        <begin position="376"/>
        <end position="397"/>
    </location>
</feature>
<dbReference type="AlphaFoldDB" id="A0A7J5THR4"/>
<feature type="transmembrane region" description="Helical" evidence="2">
    <location>
        <begin position="117"/>
        <end position="139"/>
    </location>
</feature>
<keyword evidence="2" id="KW-0812">Transmembrane</keyword>
<proteinExistence type="predicted"/>
<keyword evidence="2" id="KW-0472">Membrane</keyword>
<feature type="transmembrane region" description="Helical" evidence="2">
    <location>
        <begin position="302"/>
        <end position="329"/>
    </location>
</feature>
<protein>
    <submittedName>
        <fullName evidence="3">DUF4173 domain-containing protein</fullName>
    </submittedName>
</protein>
<feature type="transmembrane region" description="Helical" evidence="2">
    <location>
        <begin position="219"/>
        <end position="238"/>
    </location>
</feature>
<reference evidence="3 4" key="1">
    <citation type="journal article" date="2019" name="Nat. Med.">
        <title>A library of human gut bacterial isolates paired with longitudinal multiomics data enables mechanistic microbiome research.</title>
        <authorList>
            <person name="Poyet M."/>
            <person name="Groussin M."/>
            <person name="Gibbons S.M."/>
            <person name="Avila-Pacheco J."/>
            <person name="Jiang X."/>
            <person name="Kearney S.M."/>
            <person name="Perrotta A.R."/>
            <person name="Berdy B."/>
            <person name="Zhao S."/>
            <person name="Lieberman T.D."/>
            <person name="Swanson P.K."/>
            <person name="Smith M."/>
            <person name="Roesemann S."/>
            <person name="Alexander J.E."/>
            <person name="Rich S.A."/>
            <person name="Livny J."/>
            <person name="Vlamakis H."/>
            <person name="Clish C."/>
            <person name="Bullock K."/>
            <person name="Deik A."/>
            <person name="Scott J."/>
            <person name="Pierce K.A."/>
            <person name="Xavier R.J."/>
            <person name="Alm E.J."/>
        </authorList>
    </citation>
    <scope>NUCLEOTIDE SEQUENCE [LARGE SCALE GENOMIC DNA]</scope>
    <source>
        <strain evidence="3 4">BIOML-A2</strain>
    </source>
</reference>
<feature type="transmembrane region" description="Helical" evidence="2">
    <location>
        <begin position="349"/>
        <end position="369"/>
    </location>
</feature>
<dbReference type="Pfam" id="PF13687">
    <property type="entry name" value="DUF4153"/>
    <property type="match status" value="1"/>
</dbReference>
<evidence type="ECO:0000256" key="2">
    <source>
        <dbReference type="SAM" id="Phobius"/>
    </source>
</evidence>
<feature type="transmembrane region" description="Helical" evidence="2">
    <location>
        <begin position="56"/>
        <end position="74"/>
    </location>
</feature>
<comment type="caution">
    <text evidence="3">The sequence shown here is derived from an EMBL/GenBank/DDBJ whole genome shotgun (WGS) entry which is preliminary data.</text>
</comment>
<sequence>MAPYTLRTITERLRMTAFQSQAQPVANPLPAASGPQNVKPEVDPTTRRREMASRPITQRTIVTICVALAITFAFDRLVCDITPTWLSGYAVPLFWVICTTALTALHWRTARKRPLVWLVSGSIIAIGIWEALFSSVWSYSNNLEYALTTALAQPALLMLHCQLVNGQYDVRHPFQVAWSWITGWFIQPFVKLKGFFEPCAILFARFATASGKRSKAREIGMALLVSIPVLLAIVPLLADADLVFRYELANVFGHIDPTDFILHATIVLLPWPFLCSLLIGLDGKPASPLPERRITLGTTTTIVVLLMTLLVYALFCVVQFRFLFAGLFMNGSIALPDGLTYSDYARSGFFQLLTVTAINLTIFAVALTFTPCTRSLTVSLIALMTETAIMLVSAALRLGLYIDAYGLTWLRYVSMTFIALLAVAILLCLVRLKVQRLPLIATLVALFIVWYVALGFSNPYWICETYNAFHGFGTVASIQPIR</sequence>
<dbReference type="InterPro" id="IPR025291">
    <property type="entry name" value="DUF4153"/>
</dbReference>
<feature type="transmembrane region" description="Helical" evidence="2">
    <location>
        <begin position="409"/>
        <end position="430"/>
    </location>
</feature>
<organism evidence="3 4">
    <name type="scientific">Bifidobacterium dentium</name>
    <dbReference type="NCBI Taxonomy" id="1689"/>
    <lineage>
        <taxon>Bacteria</taxon>
        <taxon>Bacillati</taxon>
        <taxon>Actinomycetota</taxon>
        <taxon>Actinomycetes</taxon>
        <taxon>Bifidobacteriales</taxon>
        <taxon>Bifidobacteriaceae</taxon>
        <taxon>Bifidobacterium</taxon>
    </lineage>
</organism>
<gene>
    <name evidence="3" type="ORF">GBB04_06630</name>
</gene>
<accession>A0A7J5THR4</accession>
<dbReference type="Proteomes" id="UP000429211">
    <property type="component" value="Unassembled WGS sequence"/>
</dbReference>
<feature type="region of interest" description="Disordered" evidence="1">
    <location>
        <begin position="26"/>
        <end position="50"/>
    </location>
</feature>
<feature type="transmembrane region" description="Helical" evidence="2">
    <location>
        <begin position="260"/>
        <end position="281"/>
    </location>
</feature>
<evidence type="ECO:0000313" key="3">
    <source>
        <dbReference type="EMBL" id="KAB7460725.1"/>
    </source>
</evidence>
<evidence type="ECO:0000256" key="1">
    <source>
        <dbReference type="SAM" id="MobiDB-lite"/>
    </source>
</evidence>
<feature type="compositionally biased region" description="Basic and acidic residues" evidence="1">
    <location>
        <begin position="40"/>
        <end position="50"/>
    </location>
</feature>
<keyword evidence="2" id="KW-1133">Transmembrane helix</keyword>
<evidence type="ECO:0000313" key="4">
    <source>
        <dbReference type="Proteomes" id="UP000429211"/>
    </source>
</evidence>
<name>A0A7J5THR4_9BIFI</name>
<feature type="transmembrane region" description="Helical" evidence="2">
    <location>
        <begin position="86"/>
        <end position="105"/>
    </location>
</feature>
<dbReference type="EMBL" id="WDPD01000005">
    <property type="protein sequence ID" value="KAB7460725.1"/>
    <property type="molecule type" value="Genomic_DNA"/>
</dbReference>
<feature type="transmembrane region" description="Helical" evidence="2">
    <location>
        <begin position="437"/>
        <end position="456"/>
    </location>
</feature>